<reference evidence="4" key="1">
    <citation type="submission" date="2022-08" db="EMBL/GenBank/DDBJ databases">
        <authorList>
            <consortium name="DOE Joint Genome Institute"/>
            <person name="Min B."/>
            <person name="Riley R."/>
            <person name="Sierra-Patev S."/>
            <person name="Naranjo-Ortiz M."/>
            <person name="Looney B."/>
            <person name="Konkel Z."/>
            <person name="Slot J.C."/>
            <person name="Sakamoto Y."/>
            <person name="Steenwyk J.L."/>
            <person name="Rokas A."/>
            <person name="Carro J."/>
            <person name="Camarero S."/>
            <person name="Ferreira P."/>
            <person name="Molpeceres G."/>
            <person name="Ruiz-Duenas F.J."/>
            <person name="Serrano A."/>
            <person name="Henrissat B."/>
            <person name="Drula E."/>
            <person name="Hughes K.W."/>
            <person name="Mata J.L."/>
            <person name="Ishikawa N.K."/>
            <person name="Vargas-Isla R."/>
            <person name="Ushijima S."/>
            <person name="Smith C.A."/>
            <person name="Ahrendt S."/>
            <person name="Andreopoulos W."/>
            <person name="He G."/>
            <person name="Labutti K."/>
            <person name="Lipzen A."/>
            <person name="Ng V."/>
            <person name="Sandor L."/>
            <person name="Barry K."/>
            <person name="Martinez A.T."/>
            <person name="Xiao Y."/>
            <person name="Gibbons J.G."/>
            <person name="Terashima K."/>
            <person name="Hibbett D.S."/>
            <person name="Grigoriev I.V."/>
        </authorList>
    </citation>
    <scope>NUCLEOTIDE SEQUENCE</scope>
    <source>
        <strain evidence="4">Sp2 HRB7682 ss15</strain>
    </source>
</reference>
<evidence type="ECO:0000256" key="2">
    <source>
        <dbReference type="SAM" id="Coils"/>
    </source>
</evidence>
<dbReference type="Pfam" id="PF14634">
    <property type="entry name" value="zf-RING_5"/>
    <property type="match status" value="1"/>
</dbReference>
<dbReference type="Gene3D" id="3.30.40.10">
    <property type="entry name" value="Zinc/RING finger domain, C3HC4 (zinc finger)"/>
    <property type="match status" value="1"/>
</dbReference>
<dbReference type="InterPro" id="IPR001841">
    <property type="entry name" value="Znf_RING"/>
</dbReference>
<accession>A0A9W9AH79</accession>
<evidence type="ECO:0000256" key="1">
    <source>
        <dbReference type="PROSITE-ProRule" id="PRU00175"/>
    </source>
</evidence>
<keyword evidence="1" id="KW-0863">Zinc-finger</keyword>
<dbReference type="SUPFAM" id="SSF57850">
    <property type="entry name" value="RING/U-box"/>
    <property type="match status" value="1"/>
</dbReference>
<organism evidence="4 5">
    <name type="scientific">Lentinula lateritia</name>
    <dbReference type="NCBI Taxonomy" id="40482"/>
    <lineage>
        <taxon>Eukaryota</taxon>
        <taxon>Fungi</taxon>
        <taxon>Dikarya</taxon>
        <taxon>Basidiomycota</taxon>
        <taxon>Agaricomycotina</taxon>
        <taxon>Agaricomycetes</taxon>
        <taxon>Agaricomycetidae</taxon>
        <taxon>Agaricales</taxon>
        <taxon>Marasmiineae</taxon>
        <taxon>Omphalotaceae</taxon>
        <taxon>Lentinula</taxon>
    </lineage>
</organism>
<dbReference type="InterPro" id="IPR013083">
    <property type="entry name" value="Znf_RING/FYVE/PHD"/>
</dbReference>
<proteinExistence type="predicted"/>
<evidence type="ECO:0000313" key="5">
    <source>
        <dbReference type="Proteomes" id="UP001150238"/>
    </source>
</evidence>
<evidence type="ECO:0000259" key="3">
    <source>
        <dbReference type="PROSITE" id="PS50089"/>
    </source>
</evidence>
<reference evidence="4" key="2">
    <citation type="journal article" date="2023" name="Proc. Natl. Acad. Sci. U.S.A.">
        <title>A global phylogenomic analysis of the shiitake genus Lentinula.</title>
        <authorList>
            <person name="Sierra-Patev S."/>
            <person name="Min B."/>
            <person name="Naranjo-Ortiz M."/>
            <person name="Looney B."/>
            <person name="Konkel Z."/>
            <person name="Slot J.C."/>
            <person name="Sakamoto Y."/>
            <person name="Steenwyk J.L."/>
            <person name="Rokas A."/>
            <person name="Carro J."/>
            <person name="Camarero S."/>
            <person name="Ferreira P."/>
            <person name="Molpeceres G."/>
            <person name="Ruiz-Duenas F.J."/>
            <person name="Serrano A."/>
            <person name="Henrissat B."/>
            <person name="Drula E."/>
            <person name="Hughes K.W."/>
            <person name="Mata J.L."/>
            <person name="Ishikawa N.K."/>
            <person name="Vargas-Isla R."/>
            <person name="Ushijima S."/>
            <person name="Smith C.A."/>
            <person name="Donoghue J."/>
            <person name="Ahrendt S."/>
            <person name="Andreopoulos W."/>
            <person name="He G."/>
            <person name="LaButti K."/>
            <person name="Lipzen A."/>
            <person name="Ng V."/>
            <person name="Riley R."/>
            <person name="Sandor L."/>
            <person name="Barry K."/>
            <person name="Martinez A.T."/>
            <person name="Xiao Y."/>
            <person name="Gibbons J.G."/>
            <person name="Terashima K."/>
            <person name="Grigoriev I.V."/>
            <person name="Hibbett D."/>
        </authorList>
    </citation>
    <scope>NUCLEOTIDE SEQUENCE</scope>
    <source>
        <strain evidence="4">Sp2 HRB7682 ss15</strain>
    </source>
</reference>
<dbReference type="PROSITE" id="PS50089">
    <property type="entry name" value="ZF_RING_2"/>
    <property type="match status" value="1"/>
</dbReference>
<keyword evidence="1" id="KW-0862">Zinc</keyword>
<dbReference type="AlphaFoldDB" id="A0A9W9AH79"/>
<comment type="caution">
    <text evidence="4">The sequence shown here is derived from an EMBL/GenBank/DDBJ whole genome shotgun (WGS) entry which is preliminary data.</text>
</comment>
<dbReference type="EMBL" id="JANVFS010000013">
    <property type="protein sequence ID" value="KAJ4482862.1"/>
    <property type="molecule type" value="Genomic_DNA"/>
</dbReference>
<dbReference type="Proteomes" id="UP001150238">
    <property type="component" value="Unassembled WGS sequence"/>
</dbReference>
<sequence>MAEALCDICYQVFSLDGFWFSTCGHGFCETCTTSLDKTRTCPSCREPRKKANIHKIYFTLPEEQENAIDVQSQSQTLAGSMTNIHPSSTLSSVDRVVEGLKKFSGKLGVDAETASKLFGVAKDMEERLRPIFFQLQLERDEKRTLQDKVNLWQHRVTQVEASEVEVARLKKELERAKRANQGMAAENCRLSKRLEAEVTESEKLRKDVIDERRLNKERDELVQQLERELENAGKLAGLTNKKLKVLARSSNRVPVANSADDSLIVEPAVLECSSSVSLHGNDHDQLHKGHSMKWESFLKTMTKQGFAYDHNSSGSSVCFVPLDSTKRSIAFHKPHPDNIIGPVLLKEFNKKFRKYYGRDLVNFQ</sequence>
<protein>
    <recommendedName>
        <fullName evidence="3">RING-type domain-containing protein</fullName>
    </recommendedName>
</protein>
<feature type="coiled-coil region" evidence="2">
    <location>
        <begin position="159"/>
        <end position="242"/>
    </location>
</feature>
<dbReference type="GO" id="GO:0008270">
    <property type="term" value="F:zinc ion binding"/>
    <property type="evidence" value="ECO:0007669"/>
    <property type="project" value="UniProtKB-KW"/>
</dbReference>
<keyword evidence="1" id="KW-0479">Metal-binding</keyword>
<feature type="domain" description="RING-type" evidence="3">
    <location>
        <begin position="6"/>
        <end position="45"/>
    </location>
</feature>
<evidence type="ECO:0000313" key="4">
    <source>
        <dbReference type="EMBL" id="KAJ4482862.1"/>
    </source>
</evidence>
<name>A0A9W9AH79_9AGAR</name>
<gene>
    <name evidence="4" type="ORF">C8J55DRAFT_559684</name>
</gene>
<keyword evidence="2" id="KW-0175">Coiled coil</keyword>